<sequence>MHYDIAMRHQQALDTSGITTIAAALHLVEAAITDCRNAGKDPETDPAVVLLARHLGVVCERQPADTVLRRKCMDEIAEIRQNPALRTLAYRGVSYDEAAKRVFHQEGRHAMRRLAEALELDPGSYDVRSDKGGVAISGDITLHGEEVWVRLSLGPFGPDHEVAFRRVRGRDDHFGDRNRWASVNELLAPERFAERLCRELRLSPAPATSARLFG</sequence>
<dbReference type="Proteomes" id="UP000028411">
    <property type="component" value="Unassembled WGS sequence"/>
</dbReference>
<dbReference type="EMBL" id="JFHR01000018">
    <property type="protein sequence ID" value="KEQ53760.1"/>
    <property type="molecule type" value="Genomic_DNA"/>
</dbReference>
<proteinExistence type="predicted"/>
<comment type="caution">
    <text evidence="1">The sequence shown here is derived from an EMBL/GenBank/DDBJ whole genome shotgun (WGS) entry which is preliminary data.</text>
</comment>
<organism evidence="1 2">
    <name type="scientific">Sphingobium chlorophenolicum</name>
    <dbReference type="NCBI Taxonomy" id="46429"/>
    <lineage>
        <taxon>Bacteria</taxon>
        <taxon>Pseudomonadati</taxon>
        <taxon>Pseudomonadota</taxon>
        <taxon>Alphaproteobacteria</taxon>
        <taxon>Sphingomonadales</taxon>
        <taxon>Sphingomonadaceae</taxon>
        <taxon>Sphingobium</taxon>
    </lineage>
</organism>
<dbReference type="RefSeq" id="WP_037450743.1">
    <property type="nucleotide sequence ID" value="NZ_JFHR01000018.1"/>
</dbReference>
<protein>
    <submittedName>
        <fullName evidence="1">Uncharacterized protein</fullName>
    </submittedName>
</protein>
<dbReference type="OrthoDB" id="6894039at2"/>
<name>A0A081REY7_SPHCR</name>
<dbReference type="eggNOG" id="ENOG5033889">
    <property type="taxonomic scope" value="Bacteria"/>
</dbReference>
<evidence type="ECO:0000313" key="1">
    <source>
        <dbReference type="EMBL" id="KEQ53760.1"/>
    </source>
</evidence>
<dbReference type="PATRIC" id="fig|46429.4.peg.1946"/>
<gene>
    <name evidence="1" type="ORF">BV95_01976</name>
</gene>
<reference evidence="1 2" key="1">
    <citation type="submission" date="2014-02" db="EMBL/GenBank/DDBJ databases">
        <title>Whole genome sequence of Sphingobium chlorophenolicum NBRC 16172.</title>
        <authorList>
            <person name="Gan H.M."/>
            <person name="Gan H.Y."/>
            <person name="Chew T.H."/>
            <person name="Savka M.A."/>
        </authorList>
    </citation>
    <scope>NUCLEOTIDE SEQUENCE [LARGE SCALE GENOMIC DNA]</scope>
    <source>
        <strain evidence="1 2">NBRC 16172</strain>
    </source>
</reference>
<evidence type="ECO:0000313" key="2">
    <source>
        <dbReference type="Proteomes" id="UP000028411"/>
    </source>
</evidence>
<accession>A0A081REY7</accession>
<dbReference type="AlphaFoldDB" id="A0A081REY7"/>